<dbReference type="GO" id="GO:0005737">
    <property type="term" value="C:cytoplasm"/>
    <property type="evidence" value="ECO:0007669"/>
    <property type="project" value="TreeGrafter"/>
</dbReference>
<evidence type="ECO:0000256" key="2">
    <source>
        <dbReference type="ARBA" id="ARBA00022723"/>
    </source>
</evidence>
<comment type="similarity">
    <text evidence="1">Belongs to the indoleamine 2,3-dioxygenase family.</text>
</comment>
<name>A0A409YLP7_9AGAR</name>
<evidence type="ECO:0000256" key="4">
    <source>
        <dbReference type="PIRSR" id="PIRSR600898-1"/>
    </source>
</evidence>
<dbReference type="GO" id="GO:0034354">
    <property type="term" value="P:'de novo' NAD+ biosynthetic process from L-tryptophan"/>
    <property type="evidence" value="ECO:0007669"/>
    <property type="project" value="TreeGrafter"/>
</dbReference>
<evidence type="ECO:0000256" key="1">
    <source>
        <dbReference type="ARBA" id="ARBA00007119"/>
    </source>
</evidence>
<dbReference type="GO" id="GO:0019441">
    <property type="term" value="P:L-tryptophan catabolic process to kynurenine"/>
    <property type="evidence" value="ECO:0007669"/>
    <property type="project" value="InterPro"/>
</dbReference>
<dbReference type="Proteomes" id="UP000284706">
    <property type="component" value="Unassembled WGS sequence"/>
</dbReference>
<evidence type="ECO:0000313" key="6">
    <source>
        <dbReference type="Proteomes" id="UP000284706"/>
    </source>
</evidence>
<gene>
    <name evidence="5" type="ORF">CVT26_001150</name>
</gene>
<dbReference type="InParanoid" id="A0A409YLP7"/>
<dbReference type="GO" id="GO:0046872">
    <property type="term" value="F:metal ion binding"/>
    <property type="evidence" value="ECO:0007669"/>
    <property type="project" value="UniProtKB-KW"/>
</dbReference>
<dbReference type="InterPro" id="IPR000898">
    <property type="entry name" value="Indolamine_dOase"/>
</dbReference>
<dbReference type="GO" id="GO:0020037">
    <property type="term" value="F:heme binding"/>
    <property type="evidence" value="ECO:0007669"/>
    <property type="project" value="InterPro"/>
</dbReference>
<dbReference type="GO" id="GO:0033754">
    <property type="term" value="F:indoleamine 2,3-dioxygenase activity"/>
    <property type="evidence" value="ECO:0007669"/>
    <property type="project" value="TreeGrafter"/>
</dbReference>
<evidence type="ECO:0000313" key="5">
    <source>
        <dbReference type="EMBL" id="PPR03945.1"/>
    </source>
</evidence>
<sequence length="509" mass="57016">MAQLPPTHFLSLPRPDILFGPPAGVPDTTTLAAHDFDVDTRTGFMPPQPPLRRLGIEWEPWEALLDDAISQRLQLGSKPDLPESERQKSESWRERVRNLPILPIDELKNSEITLRRAHLVLSWIMHFYVHSLPPSDPVRIPPPLTLPLLQVSAQLQLPPVVTYSDDVLYNFYLEETESSDSDTPDILPTESNIRCLTTFTSTNDEAEFYLTSGRMELAGVEALELMRSTMDEAFVGDDIAVRRITEYLHQMVEVIHRLKAMLLDVKGKCDPHIFYNEIRPWFRGEDSQSGQKWVFEGIEQDPTLAEPHELSGPSAGQSSLIHAIDTFLGVDQYSHHQQLTGHHPPEDDTLDVHTASASSSIIPYQKSAFLQRMQLYMPRHHRAFLTHLANNPRPLRNLVLQAAFGDSEDAEAKKRGAALLEAYNAAVTALKEFRDAHMIIVALYIIGPARRAKQVTAELQGNKDGEKGVVETVAEAATAPLKGTGGTDMVRFLKSVRDQTKEALLSVIT</sequence>
<dbReference type="PANTHER" id="PTHR28657">
    <property type="entry name" value="INDOLEAMINE 2,3-DIOXYGENASE"/>
    <property type="match status" value="1"/>
</dbReference>
<dbReference type="Pfam" id="PF01231">
    <property type="entry name" value="IDO"/>
    <property type="match status" value="1"/>
</dbReference>
<proteinExistence type="inferred from homology"/>
<dbReference type="PANTHER" id="PTHR28657:SF5">
    <property type="entry name" value="INDOLEAMINE 2,3-DIOXYGENASE"/>
    <property type="match status" value="1"/>
</dbReference>
<reference evidence="5 6" key="1">
    <citation type="journal article" date="2018" name="Evol. Lett.">
        <title>Horizontal gene cluster transfer increased hallucinogenic mushroom diversity.</title>
        <authorList>
            <person name="Reynolds H.T."/>
            <person name="Vijayakumar V."/>
            <person name="Gluck-Thaler E."/>
            <person name="Korotkin H.B."/>
            <person name="Matheny P.B."/>
            <person name="Slot J.C."/>
        </authorList>
    </citation>
    <scope>NUCLEOTIDE SEQUENCE [LARGE SCALE GENOMIC DNA]</scope>
    <source>
        <strain evidence="5 6">SRW20</strain>
    </source>
</reference>
<organism evidence="5 6">
    <name type="scientific">Gymnopilus dilepis</name>
    <dbReference type="NCBI Taxonomy" id="231916"/>
    <lineage>
        <taxon>Eukaryota</taxon>
        <taxon>Fungi</taxon>
        <taxon>Dikarya</taxon>
        <taxon>Basidiomycota</taxon>
        <taxon>Agaricomycotina</taxon>
        <taxon>Agaricomycetes</taxon>
        <taxon>Agaricomycetidae</taxon>
        <taxon>Agaricales</taxon>
        <taxon>Agaricineae</taxon>
        <taxon>Hymenogastraceae</taxon>
        <taxon>Gymnopilus</taxon>
    </lineage>
</organism>
<dbReference type="AlphaFoldDB" id="A0A409YLP7"/>
<dbReference type="InterPro" id="IPR037217">
    <property type="entry name" value="Trp/Indoleamine_2_3_dOase-like"/>
</dbReference>
<dbReference type="SUPFAM" id="SSF140959">
    <property type="entry name" value="Indolic compounds 2,3-dioxygenase-like"/>
    <property type="match status" value="1"/>
</dbReference>
<evidence type="ECO:0008006" key="7">
    <source>
        <dbReference type="Google" id="ProtNLM"/>
    </source>
</evidence>
<dbReference type="STRING" id="231916.A0A409YLP7"/>
<feature type="binding site" description="proximal binding residue" evidence="4">
    <location>
        <position position="437"/>
    </location>
    <ligand>
        <name>heme b</name>
        <dbReference type="ChEBI" id="CHEBI:60344"/>
    </ligand>
    <ligandPart>
        <name>Fe</name>
        <dbReference type="ChEBI" id="CHEBI:18248"/>
    </ligandPart>
</feature>
<keyword evidence="6" id="KW-1185">Reference proteome</keyword>
<keyword evidence="4" id="KW-0349">Heme</keyword>
<comment type="caution">
    <text evidence="5">The sequence shown here is derived from an EMBL/GenBank/DDBJ whole genome shotgun (WGS) entry which is preliminary data.</text>
</comment>
<protein>
    <recommendedName>
        <fullName evidence="7">Indoleamine 2,3-dioxygenase</fullName>
    </recommendedName>
</protein>
<evidence type="ECO:0000256" key="3">
    <source>
        <dbReference type="ARBA" id="ARBA00023004"/>
    </source>
</evidence>
<keyword evidence="3 4" id="KW-0408">Iron</keyword>
<keyword evidence="2 4" id="KW-0479">Metal-binding</keyword>
<dbReference type="Gene3D" id="1.20.58.480">
    <property type="match status" value="1"/>
</dbReference>
<accession>A0A409YLP7</accession>
<dbReference type="OrthoDB" id="540174at2759"/>
<dbReference type="EMBL" id="NHYE01000687">
    <property type="protein sequence ID" value="PPR03945.1"/>
    <property type="molecule type" value="Genomic_DNA"/>
</dbReference>